<evidence type="ECO:0000313" key="3">
    <source>
        <dbReference type="Proteomes" id="UP000053791"/>
    </source>
</evidence>
<evidence type="ECO:0000259" key="1">
    <source>
        <dbReference type="PROSITE" id="PS51725"/>
    </source>
</evidence>
<comment type="caution">
    <text evidence="2">The sequence shown here is derived from an EMBL/GenBank/DDBJ whole genome shotgun (WGS) entry which is preliminary data.</text>
</comment>
<keyword evidence="3" id="KW-1185">Reference proteome</keyword>
<sequence length="97" mass="10708">MRDRMQIVLTGHMDVPPDRIDAVMAALPDHIALTRAEPGCLSFEVKPAPGLPGRLVVSERFQSRADFEAHQARIKGSHWAAVTRGIARHYKVSEVPA</sequence>
<dbReference type="OrthoDB" id="9797178at2"/>
<evidence type="ECO:0000313" key="2">
    <source>
        <dbReference type="EMBL" id="KUJ86109.1"/>
    </source>
</evidence>
<keyword evidence="2" id="KW-0503">Monooxygenase</keyword>
<dbReference type="Gene3D" id="3.30.70.100">
    <property type="match status" value="1"/>
</dbReference>
<feature type="domain" description="ABM" evidence="1">
    <location>
        <begin position="7"/>
        <end position="97"/>
    </location>
</feature>
<gene>
    <name evidence="2" type="ORF">AVO45_03860</name>
</gene>
<organism evidence="2 3">
    <name type="scientific">Ruegeria marisrubri</name>
    <dbReference type="NCBI Taxonomy" id="1685379"/>
    <lineage>
        <taxon>Bacteria</taxon>
        <taxon>Pseudomonadati</taxon>
        <taxon>Pseudomonadota</taxon>
        <taxon>Alphaproteobacteria</taxon>
        <taxon>Rhodobacterales</taxon>
        <taxon>Roseobacteraceae</taxon>
        <taxon>Ruegeria</taxon>
    </lineage>
</organism>
<dbReference type="AlphaFoldDB" id="A0A101CZJ0"/>
<dbReference type="PROSITE" id="PS51725">
    <property type="entry name" value="ABM"/>
    <property type="match status" value="1"/>
</dbReference>
<name>A0A101CZJ0_9RHOB</name>
<dbReference type="EMBL" id="LQBQ01000001">
    <property type="protein sequence ID" value="KUJ86109.1"/>
    <property type="molecule type" value="Genomic_DNA"/>
</dbReference>
<keyword evidence="2" id="KW-0560">Oxidoreductase</keyword>
<dbReference type="Pfam" id="PF03992">
    <property type="entry name" value="ABM"/>
    <property type="match status" value="1"/>
</dbReference>
<dbReference type="InterPro" id="IPR007138">
    <property type="entry name" value="ABM_dom"/>
</dbReference>
<proteinExistence type="predicted"/>
<protein>
    <submittedName>
        <fullName evidence="2">Antibiotic biosynthesis monooxygenase</fullName>
    </submittedName>
</protein>
<dbReference type="SUPFAM" id="SSF54909">
    <property type="entry name" value="Dimeric alpha+beta barrel"/>
    <property type="match status" value="1"/>
</dbReference>
<accession>A0A101CZJ0</accession>
<dbReference type="Proteomes" id="UP000053791">
    <property type="component" value="Unassembled WGS sequence"/>
</dbReference>
<dbReference type="STRING" id="1685379.AVO45_03860"/>
<dbReference type="InterPro" id="IPR011008">
    <property type="entry name" value="Dimeric_a/b-barrel"/>
</dbReference>
<dbReference type="GO" id="GO:0004497">
    <property type="term" value="F:monooxygenase activity"/>
    <property type="evidence" value="ECO:0007669"/>
    <property type="project" value="UniProtKB-KW"/>
</dbReference>
<reference evidence="3" key="1">
    <citation type="submission" date="2015-12" db="EMBL/GenBank/DDBJ databases">
        <authorList>
            <person name="Zhang G."/>
            <person name="Stingl U."/>
        </authorList>
    </citation>
    <scope>NUCLEOTIDE SEQUENCE [LARGE SCALE GENOMIC DNA]</scope>
    <source>
        <strain evidence="3">ZGT118</strain>
    </source>
</reference>